<dbReference type="InterPro" id="IPR020846">
    <property type="entry name" value="MFS_dom"/>
</dbReference>
<comment type="caution">
    <text evidence="8">The sequence shown here is derived from an EMBL/GenBank/DDBJ whole genome shotgun (WGS) entry which is preliminary data.</text>
</comment>
<feature type="transmembrane region" description="Helical" evidence="6">
    <location>
        <begin position="206"/>
        <end position="228"/>
    </location>
</feature>
<dbReference type="EMBL" id="JARKIF010000008">
    <property type="protein sequence ID" value="KAJ7632184.1"/>
    <property type="molecule type" value="Genomic_DNA"/>
</dbReference>
<sequence length="479" mass="52349">MDSELTSDDEASPLLPKARKPTPLPTAQLAALCVCRLMDPIAMTQIFPYILEWLTVLKVSEPSKIGIYSGLVVVSVFLEESTFAITQTLTSYHWAKLSDVVGRRPIILVCTGGLAIVTLLLGLCTSFSQIMLARACGGFLAGNIAVYLAVLAEITDATNLASVYPIYSFTWPFGGTIGPLIGGSLADLGTKYPEYFGNNFLLAYPYFMPNFVCALLAFVGFLLTFFFLEETLPSKRRGQSISTAVQVPSPSMSAWDILSIPMIRAVTFSAFVLSFLGGAFDVVFVLYAYTSIENGGLSFSVNQIGYALSLSGAILALFQLFFMPHLLRRYNPTKMYNAAMRFWPLTFILIPFLNVVARTGVEHNMDKVNANIILWLCLALVLICSRIASLAYATNLIIIRNHAPNPSSLGAANGVIQFAMCISRCFSPALVSTIFALSQGNNLLGGYPIWVVMMLLVCLVGCYFSQEMVRIEEASRVVQ</sequence>
<dbReference type="GO" id="GO:0022857">
    <property type="term" value="F:transmembrane transporter activity"/>
    <property type="evidence" value="ECO:0007669"/>
    <property type="project" value="InterPro"/>
</dbReference>
<dbReference type="AlphaFoldDB" id="A0AAD7BVW6"/>
<feature type="transmembrane region" description="Helical" evidence="6">
    <location>
        <begin position="373"/>
        <end position="399"/>
    </location>
</feature>
<feature type="transmembrane region" description="Helical" evidence="6">
    <location>
        <begin position="304"/>
        <end position="322"/>
    </location>
</feature>
<dbReference type="Proteomes" id="UP001221142">
    <property type="component" value="Unassembled WGS sequence"/>
</dbReference>
<feature type="transmembrane region" description="Helical" evidence="6">
    <location>
        <begin position="265"/>
        <end position="289"/>
    </location>
</feature>
<organism evidence="8 9">
    <name type="scientific">Roridomyces roridus</name>
    <dbReference type="NCBI Taxonomy" id="1738132"/>
    <lineage>
        <taxon>Eukaryota</taxon>
        <taxon>Fungi</taxon>
        <taxon>Dikarya</taxon>
        <taxon>Basidiomycota</taxon>
        <taxon>Agaricomycotina</taxon>
        <taxon>Agaricomycetes</taxon>
        <taxon>Agaricomycetidae</taxon>
        <taxon>Agaricales</taxon>
        <taxon>Marasmiineae</taxon>
        <taxon>Mycenaceae</taxon>
        <taxon>Roridomyces</taxon>
    </lineage>
</organism>
<dbReference type="Pfam" id="PF07690">
    <property type="entry name" value="MFS_1"/>
    <property type="match status" value="1"/>
</dbReference>
<accession>A0AAD7BVW6</accession>
<feature type="transmembrane region" description="Helical" evidence="6">
    <location>
        <begin position="411"/>
        <end position="435"/>
    </location>
</feature>
<keyword evidence="3 6" id="KW-0812">Transmembrane</keyword>
<evidence type="ECO:0000256" key="1">
    <source>
        <dbReference type="ARBA" id="ARBA00004141"/>
    </source>
</evidence>
<keyword evidence="4 6" id="KW-1133">Transmembrane helix</keyword>
<evidence type="ECO:0000313" key="8">
    <source>
        <dbReference type="EMBL" id="KAJ7632184.1"/>
    </source>
</evidence>
<keyword evidence="2" id="KW-0813">Transport</keyword>
<feature type="transmembrane region" description="Helical" evidence="6">
    <location>
        <begin position="447"/>
        <end position="466"/>
    </location>
</feature>
<dbReference type="InterPro" id="IPR011701">
    <property type="entry name" value="MFS"/>
</dbReference>
<dbReference type="PANTHER" id="PTHR23504:SF15">
    <property type="entry name" value="MAJOR FACILITATOR SUPERFAMILY (MFS) PROFILE DOMAIN-CONTAINING PROTEIN"/>
    <property type="match status" value="1"/>
</dbReference>
<feature type="domain" description="Major facilitator superfamily (MFS) profile" evidence="7">
    <location>
        <begin position="28"/>
        <end position="469"/>
    </location>
</feature>
<dbReference type="Gene3D" id="1.20.1250.20">
    <property type="entry name" value="MFS general substrate transporter like domains"/>
    <property type="match status" value="1"/>
</dbReference>
<keyword evidence="9" id="KW-1185">Reference proteome</keyword>
<evidence type="ECO:0000256" key="3">
    <source>
        <dbReference type="ARBA" id="ARBA00022692"/>
    </source>
</evidence>
<feature type="transmembrane region" description="Helical" evidence="6">
    <location>
        <begin position="164"/>
        <end position="186"/>
    </location>
</feature>
<dbReference type="GO" id="GO:0016020">
    <property type="term" value="C:membrane"/>
    <property type="evidence" value="ECO:0007669"/>
    <property type="project" value="UniProtKB-SubCell"/>
</dbReference>
<evidence type="ECO:0000313" key="9">
    <source>
        <dbReference type="Proteomes" id="UP001221142"/>
    </source>
</evidence>
<dbReference type="InterPro" id="IPR036259">
    <property type="entry name" value="MFS_trans_sf"/>
</dbReference>
<feature type="transmembrane region" description="Helical" evidence="6">
    <location>
        <begin position="131"/>
        <end position="152"/>
    </location>
</feature>
<evidence type="ECO:0000256" key="5">
    <source>
        <dbReference type="ARBA" id="ARBA00023136"/>
    </source>
</evidence>
<dbReference type="PANTHER" id="PTHR23504">
    <property type="entry name" value="MAJOR FACILITATOR SUPERFAMILY DOMAIN-CONTAINING PROTEIN 10"/>
    <property type="match status" value="1"/>
</dbReference>
<feature type="transmembrane region" description="Helical" evidence="6">
    <location>
        <begin position="342"/>
        <end position="361"/>
    </location>
</feature>
<reference evidence="8" key="1">
    <citation type="submission" date="2023-03" db="EMBL/GenBank/DDBJ databases">
        <title>Massive genome expansion in bonnet fungi (Mycena s.s.) driven by repeated elements and novel gene families across ecological guilds.</title>
        <authorList>
            <consortium name="Lawrence Berkeley National Laboratory"/>
            <person name="Harder C.B."/>
            <person name="Miyauchi S."/>
            <person name="Viragh M."/>
            <person name="Kuo A."/>
            <person name="Thoen E."/>
            <person name="Andreopoulos B."/>
            <person name="Lu D."/>
            <person name="Skrede I."/>
            <person name="Drula E."/>
            <person name="Henrissat B."/>
            <person name="Morin E."/>
            <person name="Kohler A."/>
            <person name="Barry K."/>
            <person name="LaButti K."/>
            <person name="Morin E."/>
            <person name="Salamov A."/>
            <person name="Lipzen A."/>
            <person name="Mereny Z."/>
            <person name="Hegedus B."/>
            <person name="Baldrian P."/>
            <person name="Stursova M."/>
            <person name="Weitz H."/>
            <person name="Taylor A."/>
            <person name="Grigoriev I.V."/>
            <person name="Nagy L.G."/>
            <person name="Martin F."/>
            <person name="Kauserud H."/>
        </authorList>
    </citation>
    <scope>NUCLEOTIDE SEQUENCE</scope>
    <source>
        <strain evidence="8">9284</strain>
    </source>
</reference>
<evidence type="ECO:0000256" key="4">
    <source>
        <dbReference type="ARBA" id="ARBA00022989"/>
    </source>
</evidence>
<evidence type="ECO:0000256" key="2">
    <source>
        <dbReference type="ARBA" id="ARBA00022448"/>
    </source>
</evidence>
<feature type="transmembrane region" description="Helical" evidence="6">
    <location>
        <begin position="106"/>
        <end position="125"/>
    </location>
</feature>
<proteinExistence type="predicted"/>
<evidence type="ECO:0000259" key="7">
    <source>
        <dbReference type="PROSITE" id="PS50850"/>
    </source>
</evidence>
<evidence type="ECO:0000256" key="6">
    <source>
        <dbReference type="SAM" id="Phobius"/>
    </source>
</evidence>
<dbReference type="CDD" id="cd17330">
    <property type="entry name" value="MFS_SLC46_TetA_like"/>
    <property type="match status" value="1"/>
</dbReference>
<name>A0AAD7BVW6_9AGAR</name>
<gene>
    <name evidence="8" type="ORF">FB45DRAFT_1026372</name>
</gene>
<comment type="subcellular location">
    <subcellularLocation>
        <location evidence="1">Membrane</location>
        <topology evidence="1">Multi-pass membrane protein</topology>
    </subcellularLocation>
</comment>
<dbReference type="PROSITE" id="PS50850">
    <property type="entry name" value="MFS"/>
    <property type="match status" value="1"/>
</dbReference>
<protein>
    <submittedName>
        <fullName evidence="8">Major facilitator superfamily domain-containing protein</fullName>
    </submittedName>
</protein>
<dbReference type="SUPFAM" id="SSF103473">
    <property type="entry name" value="MFS general substrate transporter"/>
    <property type="match status" value="1"/>
</dbReference>
<keyword evidence="5 6" id="KW-0472">Membrane</keyword>